<sequence length="51" mass="5955">MNETMAIVVGSCALAMAAVFVAGHYRLEQWRRKKLRLGLIDVRRHGWYSRH</sequence>
<keyword evidence="1" id="KW-0812">Transmembrane</keyword>
<evidence type="ECO:0000313" key="2">
    <source>
        <dbReference type="EMBL" id="WQD77369.1"/>
    </source>
</evidence>
<gene>
    <name evidence="2" type="ORF">U0042_25480</name>
</gene>
<organism evidence="2 3">
    <name type="scientific">Paraburkholderia kururiensis</name>
    <dbReference type="NCBI Taxonomy" id="984307"/>
    <lineage>
        <taxon>Bacteria</taxon>
        <taxon>Pseudomonadati</taxon>
        <taxon>Pseudomonadota</taxon>
        <taxon>Betaproteobacteria</taxon>
        <taxon>Burkholderiales</taxon>
        <taxon>Burkholderiaceae</taxon>
        <taxon>Paraburkholderia</taxon>
    </lineage>
</organism>
<name>A0ABZ0WJ40_9BURK</name>
<evidence type="ECO:0000256" key="1">
    <source>
        <dbReference type="SAM" id="Phobius"/>
    </source>
</evidence>
<dbReference type="RefSeq" id="WP_198665394.1">
    <property type="nucleotide sequence ID" value="NZ_CP139965.1"/>
</dbReference>
<keyword evidence="3" id="KW-1185">Reference proteome</keyword>
<proteinExistence type="predicted"/>
<dbReference type="Proteomes" id="UP001325479">
    <property type="component" value="Chromosome"/>
</dbReference>
<keyword evidence="1" id="KW-0472">Membrane</keyword>
<protein>
    <submittedName>
        <fullName evidence="2">Uncharacterized protein</fullName>
    </submittedName>
</protein>
<dbReference type="EMBL" id="CP139965">
    <property type="protein sequence ID" value="WQD77369.1"/>
    <property type="molecule type" value="Genomic_DNA"/>
</dbReference>
<evidence type="ECO:0000313" key="3">
    <source>
        <dbReference type="Proteomes" id="UP001325479"/>
    </source>
</evidence>
<feature type="transmembrane region" description="Helical" evidence="1">
    <location>
        <begin position="6"/>
        <end position="27"/>
    </location>
</feature>
<accession>A0ABZ0WJ40</accession>
<reference evidence="2 3" key="1">
    <citation type="submission" date="2023-12" db="EMBL/GenBank/DDBJ databases">
        <title>Genome sequencing and assembly of bacterial species from a model synthetic community.</title>
        <authorList>
            <person name="Hogle S.L."/>
        </authorList>
    </citation>
    <scope>NUCLEOTIDE SEQUENCE [LARGE SCALE GENOMIC DNA]</scope>
    <source>
        <strain evidence="2 3">HAMBI 2494</strain>
    </source>
</reference>
<keyword evidence="1" id="KW-1133">Transmembrane helix</keyword>